<keyword evidence="3" id="KW-1185">Reference proteome</keyword>
<dbReference type="EMBL" id="OU503040">
    <property type="protein sequence ID" value="CAI9760980.1"/>
    <property type="molecule type" value="Genomic_DNA"/>
</dbReference>
<proteinExistence type="predicted"/>
<name>A0AAD1Z495_9LAMI</name>
<dbReference type="InterPro" id="IPR055411">
    <property type="entry name" value="LRR_FXL15/At3g58940/PEG3-like"/>
</dbReference>
<evidence type="ECO:0000313" key="2">
    <source>
        <dbReference type="EMBL" id="CAI9760980.1"/>
    </source>
</evidence>
<evidence type="ECO:0000313" key="3">
    <source>
        <dbReference type="Proteomes" id="UP000834106"/>
    </source>
</evidence>
<dbReference type="AlphaFoldDB" id="A0AAD1Z495"/>
<dbReference type="InterPro" id="IPR032675">
    <property type="entry name" value="LRR_dom_sf"/>
</dbReference>
<gene>
    <name evidence="2" type="ORF">FPE_LOCUS8410</name>
</gene>
<dbReference type="PANTHER" id="PTHR31900">
    <property type="entry name" value="F-BOX/RNI SUPERFAMILY PROTEIN-RELATED"/>
    <property type="match status" value="1"/>
</dbReference>
<dbReference type="SUPFAM" id="SSF52047">
    <property type="entry name" value="RNI-like"/>
    <property type="match status" value="1"/>
</dbReference>
<organism evidence="2 3">
    <name type="scientific">Fraxinus pennsylvanica</name>
    <dbReference type="NCBI Taxonomy" id="56036"/>
    <lineage>
        <taxon>Eukaryota</taxon>
        <taxon>Viridiplantae</taxon>
        <taxon>Streptophyta</taxon>
        <taxon>Embryophyta</taxon>
        <taxon>Tracheophyta</taxon>
        <taxon>Spermatophyta</taxon>
        <taxon>Magnoliopsida</taxon>
        <taxon>eudicotyledons</taxon>
        <taxon>Gunneridae</taxon>
        <taxon>Pentapetalae</taxon>
        <taxon>asterids</taxon>
        <taxon>lamiids</taxon>
        <taxon>Lamiales</taxon>
        <taxon>Oleaceae</taxon>
        <taxon>Oleeae</taxon>
        <taxon>Fraxinus</taxon>
    </lineage>
</organism>
<dbReference type="PANTHER" id="PTHR31900:SF30">
    <property type="entry name" value="SUPERFAMILY PROTEIN, PUTATIVE-RELATED"/>
    <property type="match status" value="1"/>
</dbReference>
<accession>A0AAD1Z495</accession>
<dbReference type="Proteomes" id="UP000834106">
    <property type="component" value="Chromosome 5"/>
</dbReference>
<reference evidence="2" key="1">
    <citation type="submission" date="2023-05" db="EMBL/GenBank/DDBJ databases">
        <authorList>
            <person name="Huff M."/>
        </authorList>
    </citation>
    <scope>NUCLEOTIDE SEQUENCE</scope>
</reference>
<dbReference type="Pfam" id="PF24758">
    <property type="entry name" value="LRR_At5g56370"/>
    <property type="match status" value="1"/>
</dbReference>
<protein>
    <recommendedName>
        <fullName evidence="1">F-box/LRR-repeat protein 15/At3g58940/PEG3-like LRR domain-containing protein</fullName>
    </recommendedName>
</protein>
<dbReference type="Gene3D" id="3.80.10.10">
    <property type="entry name" value="Ribonuclease Inhibitor"/>
    <property type="match status" value="1"/>
</dbReference>
<dbReference type="InterPro" id="IPR050232">
    <property type="entry name" value="FBL13/AtMIF1-like"/>
</dbReference>
<evidence type="ECO:0000259" key="1">
    <source>
        <dbReference type="Pfam" id="PF24758"/>
    </source>
</evidence>
<sequence length="180" mass="20362">MTVDFVTSLWPANKLSRRRSWGKVWDNASFGSGGEHGGGDGGGEGVEVEVEVKEMKYEVNGSQVSSWISEAIRHNVQELVICFGNRINRIFLPSEIFQSRRLVSLKLLRTCEFKLPELVDLPNLRLLHLGNQKFVSDKYFIGKAFGDCRVLEDLELCFIIFIVVRALNISIPSLKKLFIS</sequence>
<feature type="domain" description="F-box/LRR-repeat protein 15/At3g58940/PEG3-like LRR" evidence="1">
    <location>
        <begin position="65"/>
        <end position="178"/>
    </location>
</feature>